<accession>A0ABQ9H8F5</accession>
<comment type="caution">
    <text evidence="1">The sequence shown here is derived from an EMBL/GenBank/DDBJ whole genome shotgun (WGS) entry which is preliminary data.</text>
</comment>
<gene>
    <name evidence="1" type="ORF">PR048_017043</name>
</gene>
<proteinExistence type="predicted"/>
<keyword evidence="2" id="KW-1185">Reference proteome</keyword>
<reference evidence="1 2" key="1">
    <citation type="submission" date="2023-02" db="EMBL/GenBank/DDBJ databases">
        <title>LHISI_Scaffold_Assembly.</title>
        <authorList>
            <person name="Stuart O.P."/>
            <person name="Cleave R."/>
            <person name="Magrath M.J.L."/>
            <person name="Mikheyev A.S."/>
        </authorList>
    </citation>
    <scope>NUCLEOTIDE SEQUENCE [LARGE SCALE GENOMIC DNA]</scope>
    <source>
        <strain evidence="1">Daus_M_001</strain>
        <tissue evidence="1">Leg muscle</tissue>
    </source>
</reference>
<protein>
    <submittedName>
        <fullName evidence="1">Uncharacterized protein</fullName>
    </submittedName>
</protein>
<dbReference type="EMBL" id="JARBHB010000006">
    <property type="protein sequence ID" value="KAJ8880573.1"/>
    <property type="molecule type" value="Genomic_DNA"/>
</dbReference>
<dbReference type="Proteomes" id="UP001159363">
    <property type="component" value="Chromosome 5"/>
</dbReference>
<evidence type="ECO:0000313" key="2">
    <source>
        <dbReference type="Proteomes" id="UP001159363"/>
    </source>
</evidence>
<evidence type="ECO:0000313" key="1">
    <source>
        <dbReference type="EMBL" id="KAJ8880573.1"/>
    </source>
</evidence>
<name>A0ABQ9H8F5_9NEOP</name>
<organism evidence="1 2">
    <name type="scientific">Dryococelus australis</name>
    <dbReference type="NCBI Taxonomy" id="614101"/>
    <lineage>
        <taxon>Eukaryota</taxon>
        <taxon>Metazoa</taxon>
        <taxon>Ecdysozoa</taxon>
        <taxon>Arthropoda</taxon>
        <taxon>Hexapoda</taxon>
        <taxon>Insecta</taxon>
        <taxon>Pterygota</taxon>
        <taxon>Neoptera</taxon>
        <taxon>Polyneoptera</taxon>
        <taxon>Phasmatodea</taxon>
        <taxon>Verophasmatodea</taxon>
        <taxon>Anareolatae</taxon>
        <taxon>Phasmatidae</taxon>
        <taxon>Eurycanthinae</taxon>
        <taxon>Dryococelus</taxon>
    </lineage>
</organism>
<sequence>MGNFKSVMKAKKTLLSISSSSVQKNITTVNKNKVLDHFGSDWKFRPSMKFFVDFFESCEFHHSDNKEEELVMTFVV</sequence>